<proteinExistence type="predicted"/>
<feature type="region of interest" description="Disordered" evidence="3">
    <location>
        <begin position="186"/>
        <end position="207"/>
    </location>
</feature>
<evidence type="ECO:0000256" key="3">
    <source>
        <dbReference type="SAM" id="MobiDB-lite"/>
    </source>
</evidence>
<accession>A0A3A9ZXX4</accession>
<sequence>MAVDRRVRRTREAIHRALVTLMLEKGYDAVTVAEIIERADIGRSTFYTHYTDKQHVLYTTLDAVADFLRAQRDASGGRLFGFSRALFEHVHEQRELLRALLGRRGGTVVHNRIRQVLVDLVREDLESRARPDAVVPIEIAVDSVVGSYLALLGRWADDREPYPPQQMDAVFRQLVIPGIAASLGITAAPDDSPSKAPKDCSGLPERA</sequence>
<evidence type="ECO:0000256" key="1">
    <source>
        <dbReference type="ARBA" id="ARBA00023125"/>
    </source>
</evidence>
<reference evidence="5 6" key="1">
    <citation type="journal article" date="2015" name="Int. J. Syst. Evol. Microbiol.">
        <title>Micromonospora costi sp. nov., isolated from a leaf of Costus speciosus.</title>
        <authorList>
            <person name="Thawai C."/>
        </authorList>
    </citation>
    <scope>NUCLEOTIDE SEQUENCE [LARGE SCALE GENOMIC DNA]</scope>
    <source>
        <strain evidence="5 6">CS1-12</strain>
    </source>
</reference>
<evidence type="ECO:0000313" key="5">
    <source>
        <dbReference type="EMBL" id="RKN53152.1"/>
    </source>
</evidence>
<organism evidence="5 6">
    <name type="scientific">Micromonospora costi</name>
    <dbReference type="NCBI Taxonomy" id="1530042"/>
    <lineage>
        <taxon>Bacteria</taxon>
        <taxon>Bacillati</taxon>
        <taxon>Actinomycetota</taxon>
        <taxon>Actinomycetes</taxon>
        <taxon>Micromonosporales</taxon>
        <taxon>Micromonosporaceae</taxon>
        <taxon>Micromonospora</taxon>
    </lineage>
</organism>
<keyword evidence="6" id="KW-1185">Reference proteome</keyword>
<gene>
    <name evidence="5" type="ORF">D7193_25610</name>
</gene>
<dbReference type="Gene3D" id="1.10.357.10">
    <property type="entry name" value="Tetracycline Repressor, domain 2"/>
    <property type="match status" value="1"/>
</dbReference>
<keyword evidence="1 2" id="KW-0238">DNA-binding</keyword>
<dbReference type="Pfam" id="PF14278">
    <property type="entry name" value="TetR_C_8"/>
    <property type="match status" value="1"/>
</dbReference>
<dbReference type="InterPro" id="IPR039532">
    <property type="entry name" value="TetR_C_Firmicutes"/>
</dbReference>
<evidence type="ECO:0000256" key="2">
    <source>
        <dbReference type="PROSITE-ProRule" id="PRU00335"/>
    </source>
</evidence>
<dbReference type="SUPFAM" id="SSF46689">
    <property type="entry name" value="Homeodomain-like"/>
    <property type="match status" value="1"/>
</dbReference>
<name>A0A3A9ZXX4_9ACTN</name>
<dbReference type="Proteomes" id="UP000279968">
    <property type="component" value="Unassembled WGS sequence"/>
</dbReference>
<evidence type="ECO:0000259" key="4">
    <source>
        <dbReference type="PROSITE" id="PS50977"/>
    </source>
</evidence>
<dbReference type="InterPro" id="IPR009057">
    <property type="entry name" value="Homeodomain-like_sf"/>
</dbReference>
<dbReference type="AlphaFoldDB" id="A0A3A9ZXX4"/>
<feature type="domain" description="HTH tetR-type" evidence="4">
    <location>
        <begin position="8"/>
        <end position="68"/>
    </location>
</feature>
<dbReference type="InterPro" id="IPR001647">
    <property type="entry name" value="HTH_TetR"/>
</dbReference>
<feature type="DNA-binding region" description="H-T-H motif" evidence="2">
    <location>
        <begin position="31"/>
        <end position="50"/>
    </location>
</feature>
<dbReference type="PROSITE" id="PS50977">
    <property type="entry name" value="HTH_TETR_2"/>
    <property type="match status" value="1"/>
</dbReference>
<evidence type="ECO:0000313" key="6">
    <source>
        <dbReference type="Proteomes" id="UP000279968"/>
    </source>
</evidence>
<dbReference type="GO" id="GO:0003677">
    <property type="term" value="F:DNA binding"/>
    <property type="evidence" value="ECO:0007669"/>
    <property type="project" value="UniProtKB-UniRule"/>
</dbReference>
<dbReference type="Pfam" id="PF00440">
    <property type="entry name" value="TetR_N"/>
    <property type="match status" value="1"/>
</dbReference>
<dbReference type="EMBL" id="RBAN01000004">
    <property type="protein sequence ID" value="RKN53152.1"/>
    <property type="molecule type" value="Genomic_DNA"/>
</dbReference>
<dbReference type="PANTHER" id="PTHR43479:SF7">
    <property type="entry name" value="TETR-FAMILY TRANSCRIPTIONAL REGULATOR"/>
    <property type="match status" value="1"/>
</dbReference>
<comment type="caution">
    <text evidence="5">The sequence shown here is derived from an EMBL/GenBank/DDBJ whole genome shotgun (WGS) entry which is preliminary data.</text>
</comment>
<dbReference type="InterPro" id="IPR050624">
    <property type="entry name" value="HTH-type_Tx_Regulator"/>
</dbReference>
<protein>
    <submittedName>
        <fullName evidence="5">TetR/AcrR family transcriptional regulator</fullName>
    </submittedName>
</protein>
<dbReference type="PANTHER" id="PTHR43479">
    <property type="entry name" value="ACREF/ENVCD OPERON REPRESSOR-RELATED"/>
    <property type="match status" value="1"/>
</dbReference>